<evidence type="ECO:0000259" key="2">
    <source>
        <dbReference type="SMART" id="SM00849"/>
    </source>
</evidence>
<keyword evidence="4" id="KW-1185">Reference proteome</keyword>
<evidence type="ECO:0000313" key="4">
    <source>
        <dbReference type="Proteomes" id="UP000199229"/>
    </source>
</evidence>
<evidence type="ECO:0000256" key="1">
    <source>
        <dbReference type="SAM" id="MobiDB-lite"/>
    </source>
</evidence>
<feature type="domain" description="Metallo-beta-lactamase" evidence="2">
    <location>
        <begin position="107"/>
        <end position="304"/>
    </location>
</feature>
<protein>
    <submittedName>
        <fullName evidence="3">Phosphoribosyl 1,2-cyclic phosphodiesterase</fullName>
    </submittedName>
</protein>
<name>A0A1I2VRS0_9HYPH</name>
<dbReference type="STRING" id="582675.SAMN05192565_1176"/>
<dbReference type="Pfam" id="PF12706">
    <property type="entry name" value="Lactamase_B_2"/>
    <property type="match status" value="1"/>
</dbReference>
<dbReference type="InterPro" id="IPR001279">
    <property type="entry name" value="Metallo-B-lactamas"/>
</dbReference>
<dbReference type="InterPro" id="IPR036866">
    <property type="entry name" value="RibonucZ/Hydroxyglut_hydro"/>
</dbReference>
<dbReference type="Proteomes" id="UP000199229">
    <property type="component" value="Unassembled WGS sequence"/>
</dbReference>
<dbReference type="Gene3D" id="3.60.15.10">
    <property type="entry name" value="Ribonuclease Z/Hydroxyacylglutathione hydrolase-like"/>
    <property type="match status" value="1"/>
</dbReference>
<feature type="compositionally biased region" description="Basic and acidic residues" evidence="1">
    <location>
        <begin position="1"/>
        <end position="18"/>
    </location>
</feature>
<reference evidence="4" key="1">
    <citation type="submission" date="2016-10" db="EMBL/GenBank/DDBJ databases">
        <authorList>
            <person name="Varghese N."/>
            <person name="Submissions S."/>
        </authorList>
    </citation>
    <scope>NUCLEOTIDE SEQUENCE [LARGE SCALE GENOMIC DNA]</scope>
    <source>
        <strain evidence="4">Gh-105</strain>
    </source>
</reference>
<dbReference type="SMART" id="SM00849">
    <property type="entry name" value="Lactamase_B"/>
    <property type="match status" value="1"/>
</dbReference>
<feature type="region of interest" description="Disordered" evidence="1">
    <location>
        <begin position="1"/>
        <end position="26"/>
    </location>
</feature>
<organism evidence="3 4">
    <name type="scientific">Methylobacterium gossipiicola</name>
    <dbReference type="NCBI Taxonomy" id="582675"/>
    <lineage>
        <taxon>Bacteria</taxon>
        <taxon>Pseudomonadati</taxon>
        <taxon>Pseudomonadota</taxon>
        <taxon>Alphaproteobacteria</taxon>
        <taxon>Hyphomicrobiales</taxon>
        <taxon>Methylobacteriaceae</taxon>
        <taxon>Methylobacterium</taxon>
    </lineage>
</organism>
<proteinExistence type="predicted"/>
<dbReference type="EMBL" id="FOPM01000017">
    <property type="protein sequence ID" value="SFG91850.1"/>
    <property type="molecule type" value="Genomic_DNA"/>
</dbReference>
<evidence type="ECO:0000313" key="3">
    <source>
        <dbReference type="EMBL" id="SFG91850.1"/>
    </source>
</evidence>
<feature type="region of interest" description="Disordered" evidence="1">
    <location>
        <begin position="48"/>
        <end position="69"/>
    </location>
</feature>
<gene>
    <name evidence="3" type="ORF">SAMN05192565_1176</name>
</gene>
<sequence>MTRGRDARGRDHAERSHETMCGPAHRWREGLTTSDSFKTIPVTLPAAGATESGCARREAPDPTEAGPIGKRTMTLPIRSPDALTLRFWGVRGSTPVSGPDYVEFGGATPCMEIRCGGRLFLLDAGSGLNACGRHHREASPQGCLTQDGLPQDIDLLLSHLHLDHTAGLPFFKPVVLDPKRTINTWCGNLDGQSAEAAFDRLFSPPLFPVSLDVLPCSLVHHGFRAGETLTFADGVRVDTILLNHPQGSVGYRFDHAGRRLCVISDIEHSDPWPDPALRDFVRGADLMVYDGMFTEGEYPVCRGWGHSTWQKGVELAEAAGVAALAITHLHPCHTDDTLRRIEGEMQARMPAAYIARERQEVVLAPRPARGGHARTAPLPALALP</sequence>
<dbReference type="SUPFAM" id="SSF56281">
    <property type="entry name" value="Metallo-hydrolase/oxidoreductase"/>
    <property type="match status" value="1"/>
</dbReference>
<dbReference type="CDD" id="cd07715">
    <property type="entry name" value="TaR3-like_MBL-fold"/>
    <property type="match status" value="1"/>
</dbReference>
<dbReference type="AlphaFoldDB" id="A0A1I2VRS0"/>
<accession>A0A1I2VRS0</accession>